<sequence>MISTSCNRLSYLARRSLVSAASTTTVPTCASRRLVSSCLWRSSAAVTSPSSPTTASIPIHHVIVRGKKKSAKMGKHLETLNDMAHTQEREQAQERRQKKKDRKQLKKQKGKAVENTKAESSESTEDDWDDDDDDDNEEDEVELPDPSEIKEKMLNIVNSFEESLKSIRGAEPTPDLFDDIMVHAYDSETPLKAVAQVVITSPTMASVTCFDPSLVKEVRNAIQVQLSLNPQSDESGGDAGVLKVPLPKVSLEVRQKTAQQLNKKAENFRLRIRRVRRRYNSIIKQGKDGKLEHISKDDVFRVAKEIDDVTDATIQKLNDVADAKHATIMDV</sequence>
<dbReference type="Proteomes" id="UP001153069">
    <property type="component" value="Unassembled WGS sequence"/>
</dbReference>
<dbReference type="InterPro" id="IPR036191">
    <property type="entry name" value="RRF_sf"/>
</dbReference>
<proteinExistence type="inferred from homology"/>
<dbReference type="InterPro" id="IPR023584">
    <property type="entry name" value="Ribosome_recyc_fac_dom"/>
</dbReference>
<evidence type="ECO:0000256" key="2">
    <source>
        <dbReference type="ARBA" id="ARBA00022917"/>
    </source>
</evidence>
<evidence type="ECO:0000256" key="3">
    <source>
        <dbReference type="SAM" id="MobiDB-lite"/>
    </source>
</evidence>
<dbReference type="PANTHER" id="PTHR20982">
    <property type="entry name" value="RIBOSOME RECYCLING FACTOR"/>
    <property type="match status" value="1"/>
</dbReference>
<comment type="similarity">
    <text evidence="1">Belongs to the RRF family.</text>
</comment>
<evidence type="ECO:0000259" key="4">
    <source>
        <dbReference type="Pfam" id="PF01765"/>
    </source>
</evidence>
<evidence type="ECO:0000313" key="6">
    <source>
        <dbReference type="Proteomes" id="UP001153069"/>
    </source>
</evidence>
<keyword evidence="2" id="KW-0648">Protein biosynthesis</keyword>
<accession>A0A9N8HSC5</accession>
<dbReference type="SUPFAM" id="SSF55194">
    <property type="entry name" value="Ribosome recycling factor, RRF"/>
    <property type="match status" value="1"/>
</dbReference>
<feature type="compositionally biased region" description="Basic and acidic residues" evidence="3">
    <location>
        <begin position="86"/>
        <end position="95"/>
    </location>
</feature>
<keyword evidence="6" id="KW-1185">Reference proteome</keyword>
<dbReference type="Gene3D" id="1.10.132.20">
    <property type="entry name" value="Ribosome-recycling factor"/>
    <property type="match status" value="1"/>
</dbReference>
<gene>
    <name evidence="5" type="ORF">SEMRO_1368_G266840.1</name>
</gene>
<dbReference type="OrthoDB" id="407355at2759"/>
<dbReference type="Pfam" id="PF01765">
    <property type="entry name" value="RRF"/>
    <property type="match status" value="1"/>
</dbReference>
<evidence type="ECO:0000256" key="1">
    <source>
        <dbReference type="ARBA" id="ARBA00005912"/>
    </source>
</evidence>
<evidence type="ECO:0000313" key="5">
    <source>
        <dbReference type="EMBL" id="CAB9523030.1"/>
    </source>
</evidence>
<feature type="region of interest" description="Disordered" evidence="3">
    <location>
        <begin position="86"/>
        <end position="150"/>
    </location>
</feature>
<dbReference type="EMBL" id="CAICTM010001366">
    <property type="protein sequence ID" value="CAB9523030.1"/>
    <property type="molecule type" value="Genomic_DNA"/>
</dbReference>
<dbReference type="GO" id="GO:0005739">
    <property type="term" value="C:mitochondrion"/>
    <property type="evidence" value="ECO:0007669"/>
    <property type="project" value="TreeGrafter"/>
</dbReference>
<feature type="compositionally biased region" description="Basic and acidic residues" evidence="3">
    <location>
        <begin position="111"/>
        <end position="120"/>
    </location>
</feature>
<dbReference type="AlphaFoldDB" id="A0A9N8HSC5"/>
<feature type="domain" description="Ribosome recycling factor" evidence="4">
    <location>
        <begin position="160"/>
        <end position="329"/>
    </location>
</feature>
<feature type="compositionally biased region" description="Acidic residues" evidence="3">
    <location>
        <begin position="122"/>
        <end position="145"/>
    </location>
</feature>
<dbReference type="GO" id="GO:0043023">
    <property type="term" value="F:ribosomal large subunit binding"/>
    <property type="evidence" value="ECO:0007669"/>
    <property type="project" value="TreeGrafter"/>
</dbReference>
<dbReference type="Gene3D" id="3.30.1360.40">
    <property type="match status" value="1"/>
</dbReference>
<feature type="compositionally biased region" description="Basic residues" evidence="3">
    <location>
        <begin position="96"/>
        <end position="110"/>
    </location>
</feature>
<name>A0A9N8HSC5_9STRA</name>
<comment type="caution">
    <text evidence="5">The sequence shown here is derived from an EMBL/GenBank/DDBJ whole genome shotgun (WGS) entry which is preliminary data.</text>
</comment>
<dbReference type="InterPro" id="IPR002661">
    <property type="entry name" value="Ribosome_recyc_fac"/>
</dbReference>
<organism evidence="5 6">
    <name type="scientific">Seminavis robusta</name>
    <dbReference type="NCBI Taxonomy" id="568900"/>
    <lineage>
        <taxon>Eukaryota</taxon>
        <taxon>Sar</taxon>
        <taxon>Stramenopiles</taxon>
        <taxon>Ochrophyta</taxon>
        <taxon>Bacillariophyta</taxon>
        <taxon>Bacillariophyceae</taxon>
        <taxon>Bacillariophycidae</taxon>
        <taxon>Naviculales</taxon>
        <taxon>Naviculaceae</taxon>
        <taxon>Seminavis</taxon>
    </lineage>
</organism>
<protein>
    <submittedName>
        <fullName evidence="5">Ribosome-recycling factor</fullName>
    </submittedName>
</protein>
<reference evidence="5" key="1">
    <citation type="submission" date="2020-06" db="EMBL/GenBank/DDBJ databases">
        <authorList>
            <consortium name="Plant Systems Biology data submission"/>
        </authorList>
    </citation>
    <scope>NUCLEOTIDE SEQUENCE</scope>
    <source>
        <strain evidence="5">D6</strain>
    </source>
</reference>
<dbReference type="GO" id="GO:0006412">
    <property type="term" value="P:translation"/>
    <property type="evidence" value="ECO:0007669"/>
    <property type="project" value="UniProtKB-KW"/>
</dbReference>
<dbReference type="PANTHER" id="PTHR20982:SF3">
    <property type="entry name" value="MITOCHONDRIAL RIBOSOME RECYCLING FACTOR PSEUDO 1"/>
    <property type="match status" value="1"/>
</dbReference>